<dbReference type="STRING" id="1193011.LEP1GSC058_0075"/>
<keyword evidence="2 4" id="KW-0238">DNA-binding</keyword>
<keyword evidence="3" id="KW-0804">Transcription</keyword>
<evidence type="ECO:0000313" key="7">
    <source>
        <dbReference type="Proteomes" id="UP000014540"/>
    </source>
</evidence>
<dbReference type="PANTHER" id="PTHR47506:SF6">
    <property type="entry name" value="HTH-TYPE TRANSCRIPTIONAL REPRESSOR NEMR"/>
    <property type="match status" value="1"/>
</dbReference>
<feature type="domain" description="HTH tetR-type" evidence="5">
    <location>
        <begin position="15"/>
        <end position="75"/>
    </location>
</feature>
<dbReference type="SUPFAM" id="SSF48498">
    <property type="entry name" value="Tetracyclin repressor-like, C-terminal domain"/>
    <property type="match status" value="1"/>
</dbReference>
<evidence type="ECO:0000256" key="2">
    <source>
        <dbReference type="ARBA" id="ARBA00023125"/>
    </source>
</evidence>
<gene>
    <name evidence="6" type="ORF">LEP1GSC058_0075</name>
</gene>
<protein>
    <submittedName>
        <fullName evidence="6">Transcriptional regulator, TetR family</fullName>
    </submittedName>
</protein>
<organism evidence="6 7">
    <name type="scientific">Leptospira fainei serovar Hurstbridge str. BUT 6</name>
    <dbReference type="NCBI Taxonomy" id="1193011"/>
    <lineage>
        <taxon>Bacteria</taxon>
        <taxon>Pseudomonadati</taxon>
        <taxon>Spirochaetota</taxon>
        <taxon>Spirochaetia</taxon>
        <taxon>Leptospirales</taxon>
        <taxon>Leptospiraceae</taxon>
        <taxon>Leptospira</taxon>
    </lineage>
</organism>
<dbReference type="InterPro" id="IPR001647">
    <property type="entry name" value="HTH_TetR"/>
</dbReference>
<evidence type="ECO:0000259" key="5">
    <source>
        <dbReference type="PROSITE" id="PS50977"/>
    </source>
</evidence>
<keyword evidence="1" id="KW-0805">Transcription regulation</keyword>
<dbReference type="InterPro" id="IPR009057">
    <property type="entry name" value="Homeodomain-like_sf"/>
</dbReference>
<dbReference type="PANTHER" id="PTHR47506">
    <property type="entry name" value="TRANSCRIPTIONAL REGULATORY PROTEIN"/>
    <property type="match status" value="1"/>
</dbReference>
<feature type="DNA-binding region" description="H-T-H motif" evidence="4">
    <location>
        <begin position="38"/>
        <end position="57"/>
    </location>
</feature>
<dbReference type="Pfam" id="PF00440">
    <property type="entry name" value="TetR_N"/>
    <property type="match status" value="1"/>
</dbReference>
<evidence type="ECO:0000256" key="4">
    <source>
        <dbReference type="PROSITE-ProRule" id="PRU00335"/>
    </source>
</evidence>
<dbReference type="InterPro" id="IPR036271">
    <property type="entry name" value="Tet_transcr_reg_TetR-rel_C_sf"/>
</dbReference>
<keyword evidence="7" id="KW-1185">Reference proteome</keyword>
<dbReference type="Proteomes" id="UP000014540">
    <property type="component" value="Unassembled WGS sequence"/>
</dbReference>
<evidence type="ECO:0000256" key="3">
    <source>
        <dbReference type="ARBA" id="ARBA00023163"/>
    </source>
</evidence>
<proteinExistence type="predicted"/>
<dbReference type="Gene3D" id="1.10.357.10">
    <property type="entry name" value="Tetracycline Repressor, domain 2"/>
    <property type="match status" value="1"/>
</dbReference>
<dbReference type="InterPro" id="IPR011075">
    <property type="entry name" value="TetR_C"/>
</dbReference>
<name>S3V135_9LEPT</name>
<dbReference type="GO" id="GO:0003677">
    <property type="term" value="F:DNA binding"/>
    <property type="evidence" value="ECO:0007669"/>
    <property type="project" value="UniProtKB-UniRule"/>
</dbReference>
<comment type="caution">
    <text evidence="6">The sequence shown here is derived from an EMBL/GenBank/DDBJ whole genome shotgun (WGS) entry which is preliminary data.</text>
</comment>
<dbReference type="RefSeq" id="WP_016548868.1">
    <property type="nucleotide sequence ID" value="NZ_AKWZ02000004.1"/>
</dbReference>
<evidence type="ECO:0000313" key="6">
    <source>
        <dbReference type="EMBL" id="EPG75158.1"/>
    </source>
</evidence>
<sequence length="206" mass="23482">MKKNRIPLKKSRNLEVTRKQILEVAFMNFFKRGFQGTSVDDLVEQTSLTKGAFYHQFPTKLMLGYAVVDEVLKSLIVDRWIKPLEAYENPIVGILELMQNHIGNAKPEILKYGCPLNNLVQEMSPVDKGFKIRLQAALKLWINELEKSLERAKAAGYIKKEINTSEAAHFIVMAHEGFYGLIKGVGDPNLFGILFKAMNRYFDSIS</sequence>
<dbReference type="PROSITE" id="PS50977">
    <property type="entry name" value="HTH_TETR_2"/>
    <property type="match status" value="1"/>
</dbReference>
<dbReference type="EMBL" id="AKWZ02000004">
    <property type="protein sequence ID" value="EPG75158.1"/>
    <property type="molecule type" value="Genomic_DNA"/>
</dbReference>
<dbReference type="AlphaFoldDB" id="S3V135"/>
<evidence type="ECO:0000256" key="1">
    <source>
        <dbReference type="ARBA" id="ARBA00023015"/>
    </source>
</evidence>
<reference evidence="6" key="1">
    <citation type="submission" date="2013-04" db="EMBL/GenBank/DDBJ databases">
        <authorList>
            <person name="Harkins D.M."/>
            <person name="Durkin A.S."/>
            <person name="Selengut J.D."/>
            <person name="Sanka R."/>
            <person name="DePew J."/>
            <person name="Purushe J."/>
            <person name="Ahmed A."/>
            <person name="van der Linden H."/>
            <person name="Goris M.G.A."/>
            <person name="Hartskeerl R.A."/>
            <person name="Vinetz J.M."/>
            <person name="Sutton G.G."/>
            <person name="Nelson W.C."/>
            <person name="Fouts D.E."/>
        </authorList>
    </citation>
    <scope>NUCLEOTIDE SEQUENCE [LARGE SCALE GENOMIC DNA]</scope>
    <source>
        <strain evidence="6">BUT 6</strain>
    </source>
</reference>
<accession>S3V135</accession>
<dbReference type="Pfam" id="PF16925">
    <property type="entry name" value="TetR_C_13"/>
    <property type="match status" value="1"/>
</dbReference>
<dbReference type="OrthoDB" id="9814200at2"/>
<dbReference type="SUPFAM" id="SSF46689">
    <property type="entry name" value="Homeodomain-like"/>
    <property type="match status" value="1"/>
</dbReference>